<dbReference type="InterPro" id="IPR040452">
    <property type="entry name" value="SfsA_C"/>
</dbReference>
<dbReference type="PANTHER" id="PTHR30545:SF2">
    <property type="entry name" value="SUGAR FERMENTATION STIMULATION PROTEIN A"/>
    <property type="match status" value="1"/>
</dbReference>
<comment type="caution">
    <text evidence="4">The sequence shown here is derived from an EMBL/GenBank/DDBJ whole genome shotgun (WGS) entry which is preliminary data.</text>
</comment>
<feature type="domain" description="SfsA N-terminal OB" evidence="3">
    <location>
        <begin position="12"/>
        <end position="79"/>
    </location>
</feature>
<dbReference type="Proteomes" id="UP000276634">
    <property type="component" value="Unassembled WGS sequence"/>
</dbReference>
<dbReference type="HAMAP" id="MF_00095">
    <property type="entry name" value="SfsA"/>
    <property type="match status" value="1"/>
</dbReference>
<evidence type="ECO:0000256" key="1">
    <source>
        <dbReference type="HAMAP-Rule" id="MF_00095"/>
    </source>
</evidence>
<name>A0A3N1Y1E6_9GAMM</name>
<organism evidence="4 5">
    <name type="scientific">Inmirania thermothiophila</name>
    <dbReference type="NCBI Taxonomy" id="1750597"/>
    <lineage>
        <taxon>Bacteria</taxon>
        <taxon>Pseudomonadati</taxon>
        <taxon>Pseudomonadota</taxon>
        <taxon>Gammaproteobacteria</taxon>
        <taxon>Chromatiales</taxon>
        <taxon>Ectothiorhodospiraceae</taxon>
        <taxon>Inmirania</taxon>
    </lineage>
</organism>
<comment type="similarity">
    <text evidence="1">Belongs to the SfsA family.</text>
</comment>
<protein>
    <recommendedName>
        <fullName evidence="1">Sugar fermentation stimulation protein homolog</fullName>
    </recommendedName>
</protein>
<dbReference type="Pfam" id="PF17746">
    <property type="entry name" value="SfsA_N"/>
    <property type="match status" value="1"/>
</dbReference>
<evidence type="ECO:0000259" key="2">
    <source>
        <dbReference type="Pfam" id="PF03749"/>
    </source>
</evidence>
<gene>
    <name evidence="1" type="primary">sfsA</name>
    <name evidence="4" type="ORF">EDC57_1869</name>
</gene>
<dbReference type="Gene3D" id="2.40.50.580">
    <property type="match status" value="1"/>
</dbReference>
<dbReference type="OrthoDB" id="9802365at2"/>
<dbReference type="Gene3D" id="3.40.1350.60">
    <property type="match status" value="1"/>
</dbReference>
<proteinExistence type="inferred from homology"/>
<dbReference type="GO" id="GO:0003677">
    <property type="term" value="F:DNA binding"/>
    <property type="evidence" value="ECO:0007669"/>
    <property type="project" value="InterPro"/>
</dbReference>
<dbReference type="AlphaFoldDB" id="A0A3N1Y1E6"/>
<accession>A0A3N1Y1E6</accession>
<dbReference type="Pfam" id="PF03749">
    <property type="entry name" value="SfsA"/>
    <property type="match status" value="1"/>
</dbReference>
<dbReference type="InterPro" id="IPR005224">
    <property type="entry name" value="SfsA"/>
</dbReference>
<dbReference type="EMBL" id="RJVI01000002">
    <property type="protein sequence ID" value="ROR32663.1"/>
    <property type="molecule type" value="Genomic_DNA"/>
</dbReference>
<keyword evidence="5" id="KW-1185">Reference proteome</keyword>
<sequence>MRLPPLIEGRLLRRYQRFLADVRLADGGVVTAHTPNTGALAGCCDPGSRVWLSEAAGPRRRCRHTWELVEAAGGVLVGIHTGRAEALVGEAIERGTVAELAGARALRAQVRYGREGSRADLACVDAAGRRCLVEVKNVTLVEGRLALFPDAPTARGRRHLRELARARAEGARALLVYCVQRADAEAVAPAAAIDPDYARAAAEAAAAGVELVAYRAEVGLREIRLVTALPVRAA</sequence>
<reference evidence="4 5" key="1">
    <citation type="submission" date="2018-11" db="EMBL/GenBank/DDBJ databases">
        <title>Genomic Encyclopedia of Type Strains, Phase IV (KMG-IV): sequencing the most valuable type-strain genomes for metagenomic binning, comparative biology and taxonomic classification.</title>
        <authorList>
            <person name="Goeker M."/>
        </authorList>
    </citation>
    <scope>NUCLEOTIDE SEQUENCE [LARGE SCALE GENOMIC DNA]</scope>
    <source>
        <strain evidence="4 5">DSM 100275</strain>
    </source>
</reference>
<dbReference type="InterPro" id="IPR041465">
    <property type="entry name" value="SfsA_N"/>
</dbReference>
<dbReference type="CDD" id="cd22359">
    <property type="entry name" value="SfsA-like_bacterial"/>
    <property type="match status" value="1"/>
</dbReference>
<dbReference type="NCBIfam" id="TIGR00230">
    <property type="entry name" value="sfsA"/>
    <property type="match status" value="1"/>
</dbReference>
<evidence type="ECO:0000313" key="4">
    <source>
        <dbReference type="EMBL" id="ROR32663.1"/>
    </source>
</evidence>
<dbReference type="PANTHER" id="PTHR30545">
    <property type="entry name" value="SUGAR FERMENTATION STIMULATION PROTEIN A"/>
    <property type="match status" value="1"/>
</dbReference>
<evidence type="ECO:0000313" key="5">
    <source>
        <dbReference type="Proteomes" id="UP000276634"/>
    </source>
</evidence>
<feature type="domain" description="Sugar fermentation stimulation protein C-terminal" evidence="2">
    <location>
        <begin position="84"/>
        <end position="219"/>
    </location>
</feature>
<evidence type="ECO:0000259" key="3">
    <source>
        <dbReference type="Pfam" id="PF17746"/>
    </source>
</evidence>
<dbReference type="RefSeq" id="WP_123401575.1">
    <property type="nucleotide sequence ID" value="NZ_RJVI01000002.1"/>
</dbReference>